<dbReference type="AlphaFoldDB" id="A0A2R4BIV4"/>
<evidence type="ECO:0000313" key="2">
    <source>
        <dbReference type="Proteomes" id="UP000241885"/>
    </source>
</evidence>
<reference evidence="1 2" key="1">
    <citation type="submission" date="2018-03" db="EMBL/GenBank/DDBJ databases">
        <title>Complete genome sequence of Thauera aromatica, a model organism for studying aromatic compound degradation under denitrifying conditions.</title>
        <authorList>
            <person name="Lo H.-Y."/>
            <person name="Goris T."/>
            <person name="Boll M."/>
            <person name="Mueller J.A."/>
        </authorList>
    </citation>
    <scope>NUCLEOTIDE SEQUENCE [LARGE SCALE GENOMIC DNA]</scope>
    <source>
        <strain evidence="1 2">K172</strain>
    </source>
</reference>
<dbReference type="Proteomes" id="UP000241885">
    <property type="component" value="Chromosome"/>
</dbReference>
<organism evidence="1 2">
    <name type="scientific">Thauera aromatica K172</name>
    <dbReference type="NCBI Taxonomy" id="44139"/>
    <lineage>
        <taxon>Bacteria</taxon>
        <taxon>Pseudomonadati</taxon>
        <taxon>Pseudomonadota</taxon>
        <taxon>Betaproteobacteria</taxon>
        <taxon>Rhodocyclales</taxon>
        <taxon>Zoogloeaceae</taxon>
        <taxon>Thauera</taxon>
    </lineage>
</organism>
<name>A0A2R4BIV4_THAAR</name>
<accession>A0A2R4BIV4</accession>
<evidence type="ECO:0008006" key="3">
    <source>
        <dbReference type="Google" id="ProtNLM"/>
    </source>
</evidence>
<dbReference type="SUPFAM" id="SSF52540">
    <property type="entry name" value="P-loop containing nucleoside triphosphate hydrolases"/>
    <property type="match status" value="1"/>
</dbReference>
<dbReference type="KEGG" id="tak:Tharo_0232"/>
<proteinExistence type="predicted"/>
<dbReference type="InterPro" id="IPR027417">
    <property type="entry name" value="P-loop_NTPase"/>
</dbReference>
<protein>
    <recommendedName>
        <fullName evidence="3">NACHT domain-containing protein</fullName>
    </recommendedName>
</protein>
<keyword evidence="2" id="KW-1185">Reference proteome</keyword>
<dbReference type="RefSeq" id="WP_211309645.1">
    <property type="nucleotide sequence ID" value="NZ_CP028339.1"/>
</dbReference>
<dbReference type="EMBL" id="CP028339">
    <property type="protein sequence ID" value="AVR87183.1"/>
    <property type="molecule type" value="Genomic_DNA"/>
</dbReference>
<sequence length="427" mass="47008">MASDELVRPSRDGDQFHYHWAARHCLALLPGSGDLVAVSIEGASTSEGAASEEDGDELIDVGLYYGSETLEDARFVQYIQLKHSTKHPQEPWTASGFDKTLRGFAKRYVSLRRKIPAATLKQKVRFSFTTNRPIDQKVQQALEDLANARTPRHPKIQSTLLRYTELGGSEASDFFQIFSADGGEPGLWTQRNLLAQDVSIYLAEADYDTPVQLKELVACKATSEFAEDPAIRRHDVLRALKVSETDLLPAPCLIVGPSEMLPREQEADIREALFLAKHPIVLHADGGVGKSVLALSLAKSMPIGSVAVLYDCFGDGLYRNTLHFRHRHRDALPQIANELAAQGLCHPLIPSANADGKRFMRAFSGRLGQAIGLLQARHPQASLCLIIDAADNADMAGEEHGDTAFVRDLIRTPLPDGIRLVFTCRTH</sequence>
<evidence type="ECO:0000313" key="1">
    <source>
        <dbReference type="EMBL" id="AVR87183.1"/>
    </source>
</evidence>
<gene>
    <name evidence="1" type="ORF">Tharo_0232</name>
</gene>